<dbReference type="GO" id="GO:0097351">
    <property type="term" value="F:toxin sequestering activity"/>
    <property type="evidence" value="ECO:0007669"/>
    <property type="project" value="InterPro"/>
</dbReference>
<reference evidence="3 4" key="1">
    <citation type="submission" date="2018-03" db="EMBL/GenBank/DDBJ databases">
        <title>Genomic Encyclopedia of Archaeal and Bacterial Type Strains, Phase II (KMG-II): from individual species to whole genera.</title>
        <authorList>
            <person name="Goeker M."/>
        </authorList>
    </citation>
    <scope>NUCLEOTIDE SEQUENCE [LARGE SCALE GENOMIC DNA]</scope>
    <source>
        <strain evidence="3 4">DSM 13175</strain>
    </source>
</reference>
<keyword evidence="4" id="KW-1185">Reference proteome</keyword>
<name>A0A2T0WC46_9LACT</name>
<dbReference type="InterPro" id="IPR039052">
    <property type="entry name" value="Antitox_PemI-like"/>
</dbReference>
<evidence type="ECO:0000259" key="2">
    <source>
        <dbReference type="PROSITE" id="PS51740"/>
    </source>
</evidence>
<dbReference type="Proteomes" id="UP000238205">
    <property type="component" value="Unassembled WGS sequence"/>
</dbReference>
<dbReference type="RefSeq" id="WP_170068773.1">
    <property type="nucleotide sequence ID" value="NZ_PVTO01000001.1"/>
</dbReference>
<evidence type="ECO:0000313" key="4">
    <source>
        <dbReference type="Proteomes" id="UP000238205"/>
    </source>
</evidence>
<dbReference type="PROSITE" id="PS51740">
    <property type="entry name" value="SPOVT_ABRB"/>
    <property type="match status" value="1"/>
</dbReference>
<keyword evidence="1" id="KW-0238">DNA-binding</keyword>
<comment type="caution">
    <text evidence="3">The sequence shown here is derived from an EMBL/GenBank/DDBJ whole genome shotgun (WGS) entry which is preliminary data.</text>
</comment>
<dbReference type="InterPro" id="IPR007159">
    <property type="entry name" value="SpoVT-AbrB_dom"/>
</dbReference>
<feature type="domain" description="SpoVT-AbrB" evidence="2">
    <location>
        <begin position="10"/>
        <end position="55"/>
    </location>
</feature>
<dbReference type="Gene3D" id="2.10.260.10">
    <property type="match status" value="1"/>
</dbReference>
<evidence type="ECO:0000313" key="3">
    <source>
        <dbReference type="EMBL" id="PRY84268.1"/>
    </source>
</evidence>
<dbReference type="PANTHER" id="PTHR40516">
    <property type="entry name" value="ANTITOXIN CHPS-RELATED"/>
    <property type="match status" value="1"/>
</dbReference>
<dbReference type="PANTHER" id="PTHR40516:SF1">
    <property type="entry name" value="ANTITOXIN CHPS-RELATED"/>
    <property type="match status" value="1"/>
</dbReference>
<accession>A0A2T0WC46</accession>
<sequence length="85" mass="9763">MSINNDKIEKQTKRWGNSIGLRIPKEMASELNLEEESAVYLQVKDGKLIVEPKKDLSLEEMVDLINEDNKQELIDFGNPVGKELY</sequence>
<protein>
    <submittedName>
        <fullName evidence="3">Antitoxin MazE</fullName>
    </submittedName>
</protein>
<evidence type="ECO:0000256" key="1">
    <source>
        <dbReference type="PROSITE-ProRule" id="PRU01076"/>
    </source>
</evidence>
<dbReference type="Pfam" id="PF04014">
    <property type="entry name" value="MazE_antitoxin"/>
    <property type="match status" value="1"/>
</dbReference>
<dbReference type="GO" id="GO:0003677">
    <property type="term" value="F:DNA binding"/>
    <property type="evidence" value="ECO:0007669"/>
    <property type="project" value="UniProtKB-UniRule"/>
</dbReference>
<dbReference type="AlphaFoldDB" id="A0A2T0WC46"/>
<organism evidence="3 4">
    <name type="scientific">Alkalibacterium olivapovliticus</name>
    <dbReference type="NCBI Taxonomy" id="99907"/>
    <lineage>
        <taxon>Bacteria</taxon>
        <taxon>Bacillati</taxon>
        <taxon>Bacillota</taxon>
        <taxon>Bacilli</taxon>
        <taxon>Lactobacillales</taxon>
        <taxon>Carnobacteriaceae</taxon>
        <taxon>Alkalibacterium</taxon>
    </lineage>
</organism>
<dbReference type="EMBL" id="PVTO01000001">
    <property type="protein sequence ID" value="PRY84268.1"/>
    <property type="molecule type" value="Genomic_DNA"/>
</dbReference>
<dbReference type="SUPFAM" id="SSF89447">
    <property type="entry name" value="AbrB/MazE/MraZ-like"/>
    <property type="match status" value="1"/>
</dbReference>
<dbReference type="InterPro" id="IPR037914">
    <property type="entry name" value="SpoVT-AbrB_sf"/>
</dbReference>
<dbReference type="SMART" id="SM00966">
    <property type="entry name" value="SpoVT_AbrB"/>
    <property type="match status" value="1"/>
</dbReference>
<proteinExistence type="predicted"/>
<gene>
    <name evidence="3" type="ORF">CLV38_101190</name>
</gene>